<gene>
    <name evidence="5" type="ORF">MU848_02770</name>
</gene>
<dbReference type="PANTHER" id="PTHR46796">
    <property type="entry name" value="HTH-TYPE TRANSCRIPTIONAL ACTIVATOR RHAS-RELATED"/>
    <property type="match status" value="1"/>
</dbReference>
<dbReference type="InterPro" id="IPR018062">
    <property type="entry name" value="HTH_AraC-typ_CS"/>
</dbReference>
<keyword evidence="3" id="KW-0804">Transcription</keyword>
<evidence type="ECO:0000256" key="3">
    <source>
        <dbReference type="ARBA" id="ARBA00023163"/>
    </source>
</evidence>
<evidence type="ECO:0000313" key="5">
    <source>
        <dbReference type="EMBL" id="MCK0530503.1"/>
    </source>
</evidence>
<dbReference type="Proteomes" id="UP001203512">
    <property type="component" value="Unassembled WGS sequence"/>
</dbReference>
<dbReference type="InterPro" id="IPR050204">
    <property type="entry name" value="AraC_XylS_family_regulators"/>
</dbReference>
<keyword evidence="6" id="KW-1185">Reference proteome</keyword>
<dbReference type="PROSITE" id="PS00041">
    <property type="entry name" value="HTH_ARAC_FAMILY_1"/>
    <property type="match status" value="1"/>
</dbReference>
<dbReference type="Gene3D" id="1.10.10.60">
    <property type="entry name" value="Homeodomain-like"/>
    <property type="match status" value="2"/>
</dbReference>
<dbReference type="SMART" id="SM00342">
    <property type="entry name" value="HTH_ARAC"/>
    <property type="match status" value="1"/>
</dbReference>
<dbReference type="InterPro" id="IPR009057">
    <property type="entry name" value="Homeodomain-like_sf"/>
</dbReference>
<evidence type="ECO:0000256" key="2">
    <source>
        <dbReference type="ARBA" id="ARBA00023125"/>
    </source>
</evidence>
<dbReference type="SUPFAM" id="SSF46689">
    <property type="entry name" value="Homeodomain-like"/>
    <property type="match status" value="2"/>
</dbReference>
<sequence length="289" mass="31575">MDAISIRLARESADIVRRSVRLDGAVVEICAYPEVREETVQMVEAQSVLMLGLSRLLTGSEGRKAGDPRRPFARMGALALRPAGVPMEFHVAQGAFDTIRIRFEDERIAPALTGISFDDATLSACFDMHSPPIEEAMLRLAAEVENPGDDSADVSEALVRLILLDLRRFLTQAAERAGRRRGGLSARALRIALAMIDAPGDAPSIDAMAERCGISRDHFIRCFHHSTGISPGAAIRRRRIDRAKAMLTEDQGSIEEIARALGYAGAPSFTAAFRRETGRPPAAWRALMR</sequence>
<protein>
    <submittedName>
        <fullName evidence="5">AraC family transcriptional regulator</fullName>
    </submittedName>
</protein>
<comment type="caution">
    <text evidence="5">The sequence shown here is derived from an EMBL/GenBank/DDBJ whole genome shotgun (WGS) entry which is preliminary data.</text>
</comment>
<dbReference type="RefSeq" id="WP_247230123.1">
    <property type="nucleotide sequence ID" value="NZ_JALKHS010000005.1"/>
</dbReference>
<evidence type="ECO:0000259" key="4">
    <source>
        <dbReference type="PROSITE" id="PS01124"/>
    </source>
</evidence>
<dbReference type="PROSITE" id="PS01124">
    <property type="entry name" value="HTH_ARAC_FAMILY_2"/>
    <property type="match status" value="1"/>
</dbReference>
<evidence type="ECO:0000313" key="6">
    <source>
        <dbReference type="Proteomes" id="UP001203512"/>
    </source>
</evidence>
<dbReference type="EMBL" id="JALKHS010000005">
    <property type="protein sequence ID" value="MCK0530503.1"/>
    <property type="molecule type" value="Genomic_DNA"/>
</dbReference>
<feature type="domain" description="HTH araC/xylS-type" evidence="4">
    <location>
        <begin position="186"/>
        <end position="287"/>
    </location>
</feature>
<accession>A0ABT0DTR4</accession>
<keyword evidence="1" id="KW-0805">Transcription regulation</keyword>
<dbReference type="PANTHER" id="PTHR46796:SF14">
    <property type="entry name" value="TRANSCRIPTIONAL REGULATORY PROTEIN"/>
    <property type="match status" value="1"/>
</dbReference>
<organism evidence="5 6">
    <name type="scientific">Sphingobium agri</name>
    <dbReference type="NCBI Taxonomy" id="2933566"/>
    <lineage>
        <taxon>Bacteria</taxon>
        <taxon>Pseudomonadati</taxon>
        <taxon>Pseudomonadota</taxon>
        <taxon>Alphaproteobacteria</taxon>
        <taxon>Sphingomonadales</taxon>
        <taxon>Sphingomonadaceae</taxon>
        <taxon>Sphingobium</taxon>
    </lineage>
</organism>
<keyword evidence="2" id="KW-0238">DNA-binding</keyword>
<dbReference type="Pfam" id="PF12833">
    <property type="entry name" value="HTH_18"/>
    <property type="match status" value="1"/>
</dbReference>
<proteinExistence type="predicted"/>
<name>A0ABT0DTR4_9SPHN</name>
<evidence type="ECO:0000256" key="1">
    <source>
        <dbReference type="ARBA" id="ARBA00023015"/>
    </source>
</evidence>
<reference evidence="5 6" key="1">
    <citation type="submission" date="2022-04" db="EMBL/GenBank/DDBJ databases">
        <authorList>
            <person name="Huq M.A."/>
        </authorList>
    </citation>
    <scope>NUCLEOTIDE SEQUENCE [LARGE SCALE GENOMIC DNA]</scope>
    <source>
        <strain evidence="5 6">MAH-33</strain>
    </source>
</reference>
<dbReference type="InterPro" id="IPR018060">
    <property type="entry name" value="HTH_AraC"/>
</dbReference>